<evidence type="ECO:0000256" key="1">
    <source>
        <dbReference type="ARBA" id="ARBA00004477"/>
    </source>
</evidence>
<dbReference type="InterPro" id="IPR014430">
    <property type="entry name" value="Scs7"/>
</dbReference>
<comment type="similarity">
    <text evidence="11">Belongs to the cytochrome b5 family.</text>
</comment>
<evidence type="ECO:0000256" key="8">
    <source>
        <dbReference type="ARBA" id="ARBA00023004"/>
    </source>
</evidence>
<keyword evidence="4 11" id="KW-0479">Metal-binding</keyword>
<dbReference type="SMART" id="SM01117">
    <property type="entry name" value="Cyt-b5"/>
    <property type="match status" value="1"/>
</dbReference>
<evidence type="ECO:0000256" key="9">
    <source>
        <dbReference type="ARBA" id="ARBA00023098"/>
    </source>
</evidence>
<accession>A0ABR3XDA7</accession>
<dbReference type="PRINTS" id="PR00363">
    <property type="entry name" value="CYTOCHROMEB5"/>
</dbReference>
<protein>
    <submittedName>
        <fullName evidence="13">Fatty acid alpha-hydroxylase</fullName>
        <ecNumber evidence="13">1.14.18.6</ecNumber>
    </submittedName>
</protein>
<dbReference type="EMBL" id="JAWRVE010000024">
    <property type="protein sequence ID" value="KAL1873924.1"/>
    <property type="molecule type" value="Genomic_DNA"/>
</dbReference>
<keyword evidence="2 11" id="KW-0349">Heme</keyword>
<evidence type="ECO:0000256" key="6">
    <source>
        <dbReference type="ARBA" id="ARBA00022989"/>
    </source>
</evidence>
<comment type="caution">
    <text evidence="13">The sequence shown here is derived from an EMBL/GenBank/DDBJ whole genome shotgun (WGS) entry which is preliminary data.</text>
</comment>
<dbReference type="InterPro" id="IPR001199">
    <property type="entry name" value="Cyt_B5-like_heme/steroid-bd"/>
</dbReference>
<keyword evidence="3" id="KW-0812">Transmembrane</keyword>
<dbReference type="Pfam" id="PF00173">
    <property type="entry name" value="Cyt-b5"/>
    <property type="match status" value="1"/>
</dbReference>
<keyword evidence="7 13" id="KW-0560">Oxidoreductase</keyword>
<evidence type="ECO:0000313" key="14">
    <source>
        <dbReference type="Proteomes" id="UP001583177"/>
    </source>
</evidence>
<keyword evidence="10" id="KW-0472">Membrane</keyword>
<dbReference type="PANTHER" id="PTHR12863:SF1">
    <property type="entry name" value="FATTY ACID 2-HYDROXYLASE"/>
    <property type="match status" value="1"/>
</dbReference>
<evidence type="ECO:0000256" key="3">
    <source>
        <dbReference type="ARBA" id="ARBA00022692"/>
    </source>
</evidence>
<evidence type="ECO:0000313" key="13">
    <source>
        <dbReference type="EMBL" id="KAL1873924.1"/>
    </source>
</evidence>
<keyword evidence="9" id="KW-0443">Lipid metabolism</keyword>
<evidence type="ECO:0000256" key="2">
    <source>
        <dbReference type="ARBA" id="ARBA00022617"/>
    </source>
</evidence>
<reference evidence="13 14" key="1">
    <citation type="journal article" date="2024" name="IMA Fungus">
        <title>IMA Genome - F19 : A genome assembly and annotation guide to empower mycologists, including annotated draft genome sequences of Ceratocystis pirilliformis, Diaporthe australafricana, Fusarium ophioides, Paecilomyces lecythidis, and Sporothrix stenoceras.</title>
        <authorList>
            <person name="Aylward J."/>
            <person name="Wilson A.M."/>
            <person name="Visagie C.M."/>
            <person name="Spraker J."/>
            <person name="Barnes I."/>
            <person name="Buitendag C."/>
            <person name="Ceriani C."/>
            <person name="Del Mar Angel L."/>
            <person name="du Plessis D."/>
            <person name="Fuchs T."/>
            <person name="Gasser K."/>
            <person name="Kramer D."/>
            <person name="Li W."/>
            <person name="Munsamy K."/>
            <person name="Piso A."/>
            <person name="Price J.L."/>
            <person name="Sonnekus B."/>
            <person name="Thomas C."/>
            <person name="van der Nest A."/>
            <person name="van Dijk A."/>
            <person name="van Heerden A."/>
            <person name="van Vuuren N."/>
            <person name="Yilmaz N."/>
            <person name="Duong T.A."/>
            <person name="van der Merwe N.A."/>
            <person name="Wingfield M.J."/>
            <person name="Wingfield B.D."/>
        </authorList>
    </citation>
    <scope>NUCLEOTIDE SEQUENCE [LARGE SCALE GENOMIC DNA]</scope>
    <source>
        <strain evidence="13 14">CMW 18300</strain>
    </source>
</reference>
<dbReference type="InterPro" id="IPR036400">
    <property type="entry name" value="Cyt_B5-like_heme/steroid_sf"/>
</dbReference>
<proteinExistence type="inferred from homology"/>
<evidence type="ECO:0000256" key="4">
    <source>
        <dbReference type="ARBA" id="ARBA00022723"/>
    </source>
</evidence>
<evidence type="ECO:0000259" key="12">
    <source>
        <dbReference type="PROSITE" id="PS50255"/>
    </source>
</evidence>
<dbReference type="InterPro" id="IPR018506">
    <property type="entry name" value="Cyt_B5_heme-BS"/>
</dbReference>
<dbReference type="PANTHER" id="PTHR12863">
    <property type="entry name" value="FATTY ACID HYDROXYLASE"/>
    <property type="match status" value="1"/>
</dbReference>
<keyword evidence="5" id="KW-0256">Endoplasmic reticulum</keyword>
<evidence type="ECO:0000256" key="11">
    <source>
        <dbReference type="RuleBase" id="RU362121"/>
    </source>
</evidence>
<gene>
    <name evidence="13" type="primary">SCS7_1</name>
    <name evidence="13" type="ORF">Daus18300_003796</name>
</gene>
<keyword evidence="6" id="KW-1133">Transmembrane helix</keyword>
<comment type="subcellular location">
    <subcellularLocation>
        <location evidence="1">Endoplasmic reticulum membrane</location>
        <topology evidence="1">Multi-pass membrane protein</topology>
    </subcellularLocation>
</comment>
<evidence type="ECO:0000256" key="10">
    <source>
        <dbReference type="ARBA" id="ARBA00023136"/>
    </source>
</evidence>
<dbReference type="Gene3D" id="3.10.120.10">
    <property type="entry name" value="Cytochrome b5-like heme/steroid binding domain"/>
    <property type="match status" value="1"/>
</dbReference>
<sequence length="238" mass="26739">MSRQALPTLLPDDVALHTTPQTCYVTKNGRVYDVTDFLNSHPGGSDLVLDYGGKDISEIFQDEGSHAHSEAASEVLEACLVGFIDTKKFSKEISTTKSSTDASAYPATGLASAKDLWKDTNAKTDYEEHKFLDLDKPLLAQMLFGNFSKAFYLEQIHRPRHYKGGASAPLYGNFLEPLSLTPWYVIPLTWLPPVIYGTIISRQGLDSWSDVAVHWGFGLFMWTLIEYTLHRFLFHLDK</sequence>
<dbReference type="PROSITE" id="PS00191">
    <property type="entry name" value="CYTOCHROME_B5_1"/>
    <property type="match status" value="1"/>
</dbReference>
<organism evidence="13 14">
    <name type="scientific">Diaporthe australafricana</name>
    <dbReference type="NCBI Taxonomy" id="127596"/>
    <lineage>
        <taxon>Eukaryota</taxon>
        <taxon>Fungi</taxon>
        <taxon>Dikarya</taxon>
        <taxon>Ascomycota</taxon>
        <taxon>Pezizomycotina</taxon>
        <taxon>Sordariomycetes</taxon>
        <taxon>Sordariomycetidae</taxon>
        <taxon>Diaporthales</taxon>
        <taxon>Diaporthaceae</taxon>
        <taxon>Diaporthe</taxon>
    </lineage>
</organism>
<feature type="domain" description="Cytochrome b5 heme-binding" evidence="12">
    <location>
        <begin position="6"/>
        <end position="85"/>
    </location>
</feature>
<dbReference type="PROSITE" id="PS50255">
    <property type="entry name" value="CYTOCHROME_B5_2"/>
    <property type="match status" value="1"/>
</dbReference>
<dbReference type="GO" id="GO:0016491">
    <property type="term" value="F:oxidoreductase activity"/>
    <property type="evidence" value="ECO:0007669"/>
    <property type="project" value="UniProtKB-KW"/>
</dbReference>
<dbReference type="SUPFAM" id="SSF55856">
    <property type="entry name" value="Cytochrome b5-like heme/steroid binding domain"/>
    <property type="match status" value="1"/>
</dbReference>
<name>A0ABR3XDA7_9PEZI</name>
<keyword evidence="14" id="KW-1185">Reference proteome</keyword>
<dbReference type="Proteomes" id="UP001583177">
    <property type="component" value="Unassembled WGS sequence"/>
</dbReference>
<keyword evidence="8 11" id="KW-0408">Iron</keyword>
<evidence type="ECO:0000256" key="7">
    <source>
        <dbReference type="ARBA" id="ARBA00023002"/>
    </source>
</evidence>
<dbReference type="EC" id="1.14.18.6" evidence="13"/>
<evidence type="ECO:0000256" key="5">
    <source>
        <dbReference type="ARBA" id="ARBA00022824"/>
    </source>
</evidence>